<organism evidence="2 3">
    <name type="scientific">Reichenbachiella agariperforans</name>
    <dbReference type="NCBI Taxonomy" id="156994"/>
    <lineage>
        <taxon>Bacteria</taxon>
        <taxon>Pseudomonadati</taxon>
        <taxon>Bacteroidota</taxon>
        <taxon>Cytophagia</taxon>
        <taxon>Cytophagales</taxon>
        <taxon>Reichenbachiellaceae</taxon>
        <taxon>Reichenbachiella</taxon>
    </lineage>
</organism>
<dbReference type="RefSeq" id="WP_084190635.1">
    <property type="nucleotide sequence ID" value="NZ_FRAA01000008.1"/>
</dbReference>
<evidence type="ECO:0000313" key="3">
    <source>
        <dbReference type="Proteomes" id="UP000184474"/>
    </source>
</evidence>
<dbReference type="GO" id="GO:0016787">
    <property type="term" value="F:hydrolase activity"/>
    <property type="evidence" value="ECO:0007669"/>
    <property type="project" value="InterPro"/>
</dbReference>
<dbReference type="AlphaFoldDB" id="A0A1M6V4S3"/>
<keyword evidence="3" id="KW-1185">Reference proteome</keyword>
<evidence type="ECO:0000313" key="2">
    <source>
        <dbReference type="EMBL" id="SHK76316.1"/>
    </source>
</evidence>
<feature type="domain" description="Calcineurin-like phosphoesterase" evidence="1">
    <location>
        <begin position="299"/>
        <end position="481"/>
    </location>
</feature>
<dbReference type="Proteomes" id="UP000184474">
    <property type="component" value="Unassembled WGS sequence"/>
</dbReference>
<reference evidence="3" key="1">
    <citation type="submission" date="2016-11" db="EMBL/GenBank/DDBJ databases">
        <authorList>
            <person name="Varghese N."/>
            <person name="Submissions S."/>
        </authorList>
    </citation>
    <scope>NUCLEOTIDE SEQUENCE [LARGE SCALE GENOMIC DNA]</scope>
    <source>
        <strain evidence="3">DSM 26134</strain>
    </source>
</reference>
<dbReference type="InterPro" id="IPR029052">
    <property type="entry name" value="Metallo-depent_PP-like"/>
</dbReference>
<dbReference type="InterPro" id="IPR008979">
    <property type="entry name" value="Galactose-bd-like_sf"/>
</dbReference>
<dbReference type="SUPFAM" id="SSF49785">
    <property type="entry name" value="Galactose-binding domain-like"/>
    <property type="match status" value="1"/>
</dbReference>
<evidence type="ECO:0000259" key="1">
    <source>
        <dbReference type="Pfam" id="PF00149"/>
    </source>
</evidence>
<protein>
    <submittedName>
        <fullName evidence="2">Calcineurin-like phosphoesterase</fullName>
    </submittedName>
</protein>
<dbReference type="SUPFAM" id="SSF56300">
    <property type="entry name" value="Metallo-dependent phosphatases"/>
    <property type="match status" value="1"/>
</dbReference>
<name>A0A1M6V4S3_REIAG</name>
<dbReference type="PANTHER" id="PTHR45867:SF3">
    <property type="entry name" value="ACID PHOSPHATASE TYPE 7"/>
    <property type="match status" value="1"/>
</dbReference>
<gene>
    <name evidence="2" type="ORF">SAMN04488028_108116</name>
</gene>
<dbReference type="EMBL" id="FRAA01000008">
    <property type="protein sequence ID" value="SHK76316.1"/>
    <property type="molecule type" value="Genomic_DNA"/>
</dbReference>
<dbReference type="PANTHER" id="PTHR45867">
    <property type="entry name" value="PURPLE ACID PHOSPHATASE"/>
    <property type="match status" value="1"/>
</dbReference>
<dbReference type="InterPro" id="IPR004843">
    <property type="entry name" value="Calcineurin-like_PHP"/>
</dbReference>
<accession>A0A1M6V4S3</accession>
<dbReference type="Pfam" id="PF00149">
    <property type="entry name" value="Metallophos"/>
    <property type="match status" value="1"/>
</dbReference>
<sequence>MNRLVVTFVILFVWGCSSPQTHFPIPTYSDVLLGDLTANARLDSLLHLPMMVGMDVNQDWQVIATDTVGGLNPTIPSFDSSESVTLPHRILLPNSPIWYRTSVPLDNGVLHIRADDGAQLWLNGQRAHRLTGEYFPIHATSNQPTEITIRVLNNAMEGGLRSVQWIAQKGWSDYQSTQQKHYDQWITERKLSLIHPDLKQADLSVYPAMLTDPYWQAANDSLYLRWQSEGIEQAILRFGKDSLDLNLHKTVSGVSGNFLTSFPSFENIIYYQIQQGKTQSQIYSFQKQMVKDTFQLALWGDSQGGWTTFGQLISRMNEHEPAFGLGAGDLVDQGSDRFAYLQFVEALSQSTFVHYPVPGNHDYDGYYDDLHPKNYFEFAALPHQKQYFSWTEGNCAFIALDPDERFPVGIPEGSAQYDWFIEQIHSSAWVSAEWRWIVLHHPPYSQGWPGYHGEVSILELLEPLFESTRIDLVVAGHSHDYERLIRQFGAQKTAFLVVGGGGGGLEPSGLSDWPVMDTVIKKHHYGIATVQGKSLTFRAYDLENQLMDSLTLTHQ</sequence>
<proteinExistence type="predicted"/>
<dbReference type="STRING" id="156994.SAMN04488028_108116"/>
<dbReference type="Gene3D" id="3.60.21.10">
    <property type="match status" value="1"/>
</dbReference>